<dbReference type="PANTHER" id="PTHR48413:SF1">
    <property type="entry name" value="PROTEIN HEAT-STRESS-ASSOCIATED 32"/>
    <property type="match status" value="1"/>
</dbReference>
<dbReference type="InterPro" id="IPR013785">
    <property type="entry name" value="Aldolase_TIM"/>
</dbReference>
<reference evidence="4" key="1">
    <citation type="journal article" date="2019" name="Int. J. Syst. Evol. Microbiol.">
        <title>The Global Catalogue of Microorganisms (GCM) 10K type strain sequencing project: providing services to taxonomists for standard genome sequencing and annotation.</title>
        <authorList>
            <consortium name="The Broad Institute Genomics Platform"/>
            <consortium name="The Broad Institute Genome Sequencing Center for Infectious Disease"/>
            <person name="Wu L."/>
            <person name="Ma J."/>
        </authorList>
    </citation>
    <scope>NUCLEOTIDE SEQUENCE [LARGE SCALE GENOMIC DNA]</scope>
    <source>
        <strain evidence="4">CGMCC 4.7317</strain>
    </source>
</reference>
<dbReference type="EMBL" id="JBHSTI010000044">
    <property type="protein sequence ID" value="MFC6239550.1"/>
    <property type="molecule type" value="Genomic_DNA"/>
</dbReference>
<name>A0ABW1T624_9ACTN</name>
<dbReference type="PANTHER" id="PTHR48413">
    <property type="match status" value="1"/>
</dbReference>
<dbReference type="InterPro" id="IPR036112">
    <property type="entry name" value="ComA_synth_sf"/>
</dbReference>
<evidence type="ECO:0000256" key="2">
    <source>
        <dbReference type="SAM" id="MobiDB-lite"/>
    </source>
</evidence>
<keyword evidence="3" id="KW-0456">Lyase</keyword>
<accession>A0ABW1T624</accession>
<gene>
    <name evidence="3" type="ORF">ACFQGU_16885</name>
</gene>
<dbReference type="EC" id="4.4.1.19" evidence="3"/>
<protein>
    <submittedName>
        <fullName evidence="3">Phosphosulfolactate synthase</fullName>
        <ecNumber evidence="3">4.4.1.19</ecNumber>
    </submittedName>
</protein>
<dbReference type="InterPro" id="IPR003830">
    <property type="entry name" value="ComA_synth"/>
</dbReference>
<comment type="similarity">
    <text evidence="1">Belongs to the phosphosulfolactate synthase family.</text>
</comment>
<organism evidence="3 4">
    <name type="scientific">Longivirga aurantiaca</name>
    <dbReference type="NCBI Taxonomy" id="1837743"/>
    <lineage>
        <taxon>Bacteria</taxon>
        <taxon>Bacillati</taxon>
        <taxon>Actinomycetota</taxon>
        <taxon>Actinomycetes</taxon>
        <taxon>Sporichthyales</taxon>
        <taxon>Sporichthyaceae</taxon>
        <taxon>Longivirga</taxon>
    </lineage>
</organism>
<dbReference type="Proteomes" id="UP001596138">
    <property type="component" value="Unassembled WGS sequence"/>
</dbReference>
<sequence>MSTQIGPGFLSLPPRSHKPRVDGLTHVLDKGLSMVGLESLLAAAGDSVDIIKLGWGTAYVSDGVKAKVRVARAAGVHMCPGGTLLEICDRQGRVEDYARWMHRLGITHVEVSNGALGMEASHKRELIRRLAQEFTVLSECGSKDPGVDVVADAWVEEMSGDLEAGASLLIAEARESGTVGLYEPNGEVRAELVEAIVTALPPGLVIFEAPRKDQQAWFVRRLGAVANLGNIPTDEVIALETLRLGLRSDTLDLLPDVPLDQGPTSPGIRSDKATHLTHARPATA</sequence>
<dbReference type="SUPFAM" id="SSF102110">
    <property type="entry name" value="(2r)-phospho-3-sulfolactate synthase ComA"/>
    <property type="match status" value="1"/>
</dbReference>
<keyword evidence="4" id="KW-1185">Reference proteome</keyword>
<dbReference type="RefSeq" id="WP_386768868.1">
    <property type="nucleotide sequence ID" value="NZ_JBHSTI010000044.1"/>
</dbReference>
<evidence type="ECO:0000313" key="3">
    <source>
        <dbReference type="EMBL" id="MFC6239550.1"/>
    </source>
</evidence>
<dbReference type="GO" id="GO:0043817">
    <property type="term" value="F:phosphosulfolactate synthase activity"/>
    <property type="evidence" value="ECO:0007669"/>
    <property type="project" value="UniProtKB-EC"/>
</dbReference>
<dbReference type="Gene3D" id="3.20.20.70">
    <property type="entry name" value="Aldolase class I"/>
    <property type="match status" value="1"/>
</dbReference>
<feature type="region of interest" description="Disordered" evidence="2">
    <location>
        <begin position="257"/>
        <end position="284"/>
    </location>
</feature>
<dbReference type="Pfam" id="PF02679">
    <property type="entry name" value="ComA"/>
    <property type="match status" value="1"/>
</dbReference>
<evidence type="ECO:0000256" key="1">
    <source>
        <dbReference type="ARBA" id="ARBA00010424"/>
    </source>
</evidence>
<comment type="caution">
    <text evidence="3">The sequence shown here is derived from an EMBL/GenBank/DDBJ whole genome shotgun (WGS) entry which is preliminary data.</text>
</comment>
<proteinExistence type="inferred from homology"/>
<evidence type="ECO:0000313" key="4">
    <source>
        <dbReference type="Proteomes" id="UP001596138"/>
    </source>
</evidence>